<accession>A0AC61NCB0</accession>
<evidence type="ECO:0000313" key="1">
    <source>
        <dbReference type="EMBL" id="QZE13120.1"/>
    </source>
</evidence>
<protein>
    <submittedName>
        <fullName evidence="1">Uncharacterized protein</fullName>
    </submittedName>
</protein>
<name>A0AC61NCB0_9BACT</name>
<gene>
    <name evidence="1" type="ORF">K4L44_11020</name>
</gene>
<organism evidence="1 2">
    <name type="scientific">Halosquirtibacter laminarini</name>
    <dbReference type="NCBI Taxonomy" id="3374600"/>
    <lineage>
        <taxon>Bacteria</taxon>
        <taxon>Pseudomonadati</taxon>
        <taxon>Bacteroidota</taxon>
        <taxon>Bacteroidia</taxon>
        <taxon>Marinilabiliales</taxon>
        <taxon>Prolixibacteraceae</taxon>
        <taxon>Halosquirtibacter</taxon>
    </lineage>
</organism>
<proteinExistence type="predicted"/>
<reference evidence="1" key="1">
    <citation type="submission" date="2021-08" db="EMBL/GenBank/DDBJ databases">
        <title>Novel anaerobic bacterium isolated from sea squirt in East Sea, Republic of Korea.</title>
        <authorList>
            <person name="Nguyen T.H."/>
            <person name="Li Z."/>
            <person name="Lee Y.-J."/>
            <person name="Ko J."/>
            <person name="Kim S.-G."/>
        </authorList>
    </citation>
    <scope>NUCLEOTIDE SEQUENCE</scope>
    <source>
        <strain evidence="1">KCTC 25031</strain>
    </source>
</reference>
<evidence type="ECO:0000313" key="2">
    <source>
        <dbReference type="Proteomes" id="UP000826212"/>
    </source>
</evidence>
<dbReference type="EMBL" id="CP081303">
    <property type="protein sequence ID" value="QZE13120.1"/>
    <property type="molecule type" value="Genomic_DNA"/>
</dbReference>
<keyword evidence="2" id="KW-1185">Reference proteome</keyword>
<dbReference type="Proteomes" id="UP000826212">
    <property type="component" value="Chromosome"/>
</dbReference>
<sequence>MKRLYIYIIGLICGFTFEAQAQNATLFNLDGPNSMDVNPAYKLDSRSTFFTLPVLNYTDIQFTTGNLNFSNITTQTDGKNIIDFDLIQQNMGDKEIISLNTEIGLFGIGIKSRNSYYSFQVKEKAMGYFQFEPGLAKLITEGTSIVYNNDIPQKFTDINTGNIGINMVHYREFSLGYDRIINENINVGVRGKFLFGMAGIQGDNFNIRTSSNNLSSIDIYTAGKINVAAPIEYTMKKDDNGKEYVDDIDTNFDSGYFTNTENFGFGVDLGITYKLDSCWSFGLSVVDLGAISFKNSSQIYQEAHYNYSGIDVSNSVNNNNENYQDLEDASDNLVDEIKESFRVRKRGDNFSMTLPMKLFVTSTYRHNKWLSAGFLGKYQSFNDISETMMQLSTTISCKPLQFTTNYSYSNLSGSMIGMGGSLKLGVFQIYAVTDNILTYINPKKARLGSVRLGMNFIL</sequence>